<evidence type="ECO:0000313" key="2">
    <source>
        <dbReference type="Proteomes" id="UP000309215"/>
    </source>
</evidence>
<keyword evidence="2" id="KW-1185">Reference proteome</keyword>
<organism evidence="1 2">
    <name type="scientific">Polyangium fumosum</name>
    <dbReference type="NCBI Taxonomy" id="889272"/>
    <lineage>
        <taxon>Bacteria</taxon>
        <taxon>Pseudomonadati</taxon>
        <taxon>Myxococcota</taxon>
        <taxon>Polyangia</taxon>
        <taxon>Polyangiales</taxon>
        <taxon>Polyangiaceae</taxon>
        <taxon>Polyangium</taxon>
    </lineage>
</organism>
<reference evidence="1 2" key="1">
    <citation type="submission" date="2019-04" db="EMBL/GenBank/DDBJ databases">
        <authorList>
            <person name="Li Y."/>
            <person name="Wang J."/>
        </authorList>
    </citation>
    <scope>NUCLEOTIDE SEQUENCE [LARGE SCALE GENOMIC DNA]</scope>
    <source>
        <strain evidence="1 2">DSM 14668</strain>
    </source>
</reference>
<dbReference type="RefSeq" id="WP_136928767.1">
    <property type="nucleotide sequence ID" value="NZ_SSMQ01000008.1"/>
</dbReference>
<dbReference type="EMBL" id="SSMQ01000008">
    <property type="protein sequence ID" value="TKD09968.1"/>
    <property type="molecule type" value="Genomic_DNA"/>
</dbReference>
<dbReference type="Proteomes" id="UP000309215">
    <property type="component" value="Unassembled WGS sequence"/>
</dbReference>
<accession>A0A4U1JHK9</accession>
<evidence type="ECO:0000313" key="1">
    <source>
        <dbReference type="EMBL" id="TKD09968.1"/>
    </source>
</evidence>
<sequence>MWIDKAQTARLSAVHDALGPREKGALRNIEASSSEILGLRNRMKWLIQVGLGATFDGSAMQGGKEIIRVSLHHFDDLTRSTNGTILLGENPKDAVLYRILGEAFVAHCGWRTQLSFDERGGGGSTTAPTFAKLCAEGKIVLAIVDSDRSHAGAPLGQTAENVQKIGHTPLQHVHVLHVRYAENLISPPVYEEAFAGKKSELTALAELKQTERQGGTSAFHDHANLKDALGKKALELAVAWMENKDRKRMAKLLGIEKKGPVGELCEKLVAWGIAPNTRPA</sequence>
<dbReference type="OrthoDB" id="6638650at2"/>
<protein>
    <submittedName>
        <fullName evidence="1">Uncharacterized protein</fullName>
    </submittedName>
</protein>
<dbReference type="AlphaFoldDB" id="A0A4U1JHK9"/>
<proteinExistence type="predicted"/>
<name>A0A4U1JHK9_9BACT</name>
<comment type="caution">
    <text evidence="1">The sequence shown here is derived from an EMBL/GenBank/DDBJ whole genome shotgun (WGS) entry which is preliminary data.</text>
</comment>
<gene>
    <name evidence="1" type="ORF">E8A74_10180</name>
</gene>